<organism evidence="3 4">
    <name type="scientific">Streptomyces canus</name>
    <dbReference type="NCBI Taxonomy" id="58343"/>
    <lineage>
        <taxon>Bacteria</taxon>
        <taxon>Bacillati</taxon>
        <taxon>Actinomycetota</taxon>
        <taxon>Actinomycetes</taxon>
        <taxon>Kitasatosporales</taxon>
        <taxon>Streptomycetaceae</taxon>
        <taxon>Streptomyces</taxon>
        <taxon>Streptomyces aurantiacus group</taxon>
    </lineage>
</organism>
<dbReference type="Pfam" id="PF03995">
    <property type="entry name" value="Inhibitor_I36"/>
    <property type="match status" value="1"/>
</dbReference>
<reference evidence="3" key="1">
    <citation type="submission" date="2023-07" db="EMBL/GenBank/DDBJ databases">
        <title>Comparative genomics of wheat-associated soil bacteria to identify genetic determinants of phenazine resistance.</title>
        <authorList>
            <person name="Mouncey N."/>
        </authorList>
    </citation>
    <scope>NUCLEOTIDE SEQUENCE</scope>
    <source>
        <strain evidence="3">V4I22</strain>
    </source>
</reference>
<feature type="chain" id="PRO_5043959029" evidence="2">
    <location>
        <begin position="30"/>
        <end position="243"/>
    </location>
</feature>
<feature type="signal peptide" evidence="2">
    <location>
        <begin position="1"/>
        <end position="29"/>
    </location>
</feature>
<evidence type="ECO:0000256" key="1">
    <source>
        <dbReference type="SAM" id="MobiDB-lite"/>
    </source>
</evidence>
<sequence>MFRSATKIVIAAFLAIVAVFSLTSATSWAAEASTSSGTATAPANLPAAARADDRPQVEALSPADRGLLQREIDDTISRSEPGGVQVSSNEIAWRGGKVVMVLPLPGVKQTPPDSPQLQAVYAKLEGAARSRGAAVVPPLPEADYHGCPRGDIVRWYCFYENRDWNEIIAGRRLQWSDPHCDDLMDFADWSFAGKTSSWVNSGHLEVTVWDINVHRIWTEAPNSLSAYVGAAHNDEARFFEACA</sequence>
<keyword evidence="2" id="KW-0732">Signal</keyword>
<dbReference type="RefSeq" id="WP_306972210.1">
    <property type="nucleotide sequence ID" value="NZ_JAUSZV010000004.1"/>
</dbReference>
<comment type="caution">
    <text evidence="3">The sequence shown here is derived from an EMBL/GenBank/DDBJ whole genome shotgun (WGS) entry which is preliminary data.</text>
</comment>
<feature type="compositionally biased region" description="Low complexity" evidence="1">
    <location>
        <begin position="32"/>
        <end position="49"/>
    </location>
</feature>
<dbReference type="Proteomes" id="UP001234216">
    <property type="component" value="Unassembled WGS sequence"/>
</dbReference>
<accession>A0AAW8F468</accession>
<name>A0AAW8F468_9ACTN</name>
<proteinExistence type="predicted"/>
<evidence type="ECO:0000313" key="4">
    <source>
        <dbReference type="Proteomes" id="UP001234216"/>
    </source>
</evidence>
<gene>
    <name evidence="3" type="ORF">QFZ22_000617</name>
</gene>
<feature type="region of interest" description="Disordered" evidence="1">
    <location>
        <begin position="32"/>
        <end position="56"/>
    </location>
</feature>
<evidence type="ECO:0000313" key="3">
    <source>
        <dbReference type="EMBL" id="MDQ0904632.1"/>
    </source>
</evidence>
<protein>
    <submittedName>
        <fullName evidence="3">Uncharacterized protein</fullName>
    </submittedName>
</protein>
<evidence type="ECO:0000256" key="2">
    <source>
        <dbReference type="SAM" id="SignalP"/>
    </source>
</evidence>
<dbReference type="EMBL" id="JAUSZV010000004">
    <property type="protein sequence ID" value="MDQ0904632.1"/>
    <property type="molecule type" value="Genomic_DNA"/>
</dbReference>
<dbReference type="AlphaFoldDB" id="A0AAW8F468"/>